<proteinExistence type="predicted"/>
<dbReference type="EMBL" id="BJUS01000013">
    <property type="protein sequence ID" value="GEK72949.1"/>
    <property type="molecule type" value="Genomic_DNA"/>
</dbReference>
<keyword evidence="3" id="KW-1185">Reference proteome</keyword>
<accession>A0ABQ0U7E9</accession>
<dbReference type="Pfam" id="PF04233">
    <property type="entry name" value="Phage_Mu_F"/>
    <property type="match status" value="1"/>
</dbReference>
<evidence type="ECO:0000313" key="3">
    <source>
        <dbReference type="Proteomes" id="UP000321121"/>
    </source>
</evidence>
<comment type="caution">
    <text evidence="2">The sequence shown here is derived from an EMBL/GenBank/DDBJ whole genome shotgun (WGS) entry which is preliminary data.</text>
</comment>
<dbReference type="Proteomes" id="UP000321121">
    <property type="component" value="Unassembled WGS sequence"/>
</dbReference>
<dbReference type="InterPro" id="IPR006528">
    <property type="entry name" value="Phage_head_morphogenesis_dom"/>
</dbReference>
<feature type="domain" description="Phage head morphogenesis" evidence="1">
    <location>
        <begin position="52"/>
        <end position="109"/>
    </location>
</feature>
<gene>
    <name evidence="2" type="ORF">HHA04nite_14930</name>
</gene>
<reference evidence="2 3" key="1">
    <citation type="submission" date="2019-07" db="EMBL/GenBank/DDBJ databases">
        <title>Whole genome shotgun sequence of Halomonas halophila NBRC 102604.</title>
        <authorList>
            <person name="Hosoyama A."/>
            <person name="Uohara A."/>
            <person name="Ohji S."/>
            <person name="Ichikawa N."/>
        </authorList>
    </citation>
    <scope>NUCLEOTIDE SEQUENCE [LARGE SCALE GENOMIC DNA]</scope>
    <source>
        <strain evidence="2 3">NBRC 102604</strain>
    </source>
</reference>
<evidence type="ECO:0000313" key="2">
    <source>
        <dbReference type="EMBL" id="GEK72949.1"/>
    </source>
</evidence>
<organism evidence="2 3">
    <name type="scientific">Halomonas halophila</name>
    <dbReference type="NCBI Taxonomy" id="29573"/>
    <lineage>
        <taxon>Bacteria</taxon>
        <taxon>Pseudomonadati</taxon>
        <taxon>Pseudomonadota</taxon>
        <taxon>Gammaproteobacteria</taxon>
        <taxon>Oceanospirillales</taxon>
        <taxon>Halomonadaceae</taxon>
        <taxon>Halomonas</taxon>
    </lineage>
</organism>
<name>A0ABQ0U7E9_9GAMM</name>
<sequence length="118" mass="13431">MFFRNLFSSRKKAGSSANEKLSVAQNEIANRALGAKTEHIERIKRNVATRFRILETGASKFRWSSSNDEKVCDFCSEQDGKVFELNDSSEDFFPGEFICKGDQVCRCVIVPMFKGIDY</sequence>
<evidence type="ECO:0000259" key="1">
    <source>
        <dbReference type="Pfam" id="PF04233"/>
    </source>
</evidence>
<protein>
    <recommendedName>
        <fullName evidence="1">Phage head morphogenesis domain-containing protein</fullName>
    </recommendedName>
</protein>
<dbReference type="RefSeq" id="WP_146908650.1">
    <property type="nucleotide sequence ID" value="NZ_BJUS01000013.1"/>
</dbReference>